<proteinExistence type="predicted"/>
<dbReference type="SUPFAM" id="SSF51695">
    <property type="entry name" value="PLC-like phosphodiesterases"/>
    <property type="match status" value="1"/>
</dbReference>
<feature type="domain" description="GP-PDE" evidence="1">
    <location>
        <begin position="23"/>
        <end position="274"/>
    </location>
</feature>
<organism evidence="2 3">
    <name type="scientific">Anaeromyxobacter dehalogenans (strain ATCC BAA-258 / DSM 21875 / 2CP-1)</name>
    <dbReference type="NCBI Taxonomy" id="455488"/>
    <lineage>
        <taxon>Bacteria</taxon>
        <taxon>Pseudomonadati</taxon>
        <taxon>Myxococcota</taxon>
        <taxon>Myxococcia</taxon>
        <taxon>Myxococcales</taxon>
        <taxon>Cystobacterineae</taxon>
        <taxon>Anaeromyxobacteraceae</taxon>
        <taxon>Anaeromyxobacter</taxon>
    </lineage>
</organism>
<evidence type="ECO:0000313" key="2">
    <source>
        <dbReference type="EMBL" id="ACL67446.1"/>
    </source>
</evidence>
<protein>
    <submittedName>
        <fullName evidence="2">Glycerophosphoryl diester phosphodiesterase</fullName>
    </submittedName>
</protein>
<dbReference type="AlphaFoldDB" id="B8J9Q8"/>
<accession>B8J9Q8</accession>
<reference evidence="2" key="1">
    <citation type="submission" date="2009-01" db="EMBL/GenBank/DDBJ databases">
        <title>Complete sequence of Anaeromyxobacter dehalogenans 2CP-1.</title>
        <authorList>
            <consortium name="US DOE Joint Genome Institute"/>
            <person name="Lucas S."/>
            <person name="Copeland A."/>
            <person name="Lapidus A."/>
            <person name="Glavina del Rio T."/>
            <person name="Dalin E."/>
            <person name="Tice H."/>
            <person name="Bruce D."/>
            <person name="Goodwin L."/>
            <person name="Pitluck S."/>
            <person name="Saunders E."/>
            <person name="Brettin T."/>
            <person name="Detter J.C."/>
            <person name="Han C."/>
            <person name="Larimer F."/>
            <person name="Land M."/>
            <person name="Hauser L."/>
            <person name="Kyrpides N."/>
            <person name="Ovchinnikova G."/>
            <person name="Beliaev A.S."/>
            <person name="Richardson P."/>
        </authorList>
    </citation>
    <scope>NUCLEOTIDE SEQUENCE</scope>
    <source>
        <strain evidence="2">2CP-1</strain>
    </source>
</reference>
<name>B8J9Q8_ANAD2</name>
<dbReference type="Proteomes" id="UP000007089">
    <property type="component" value="Chromosome"/>
</dbReference>
<dbReference type="EMBL" id="CP001359">
    <property type="protein sequence ID" value="ACL67446.1"/>
    <property type="molecule type" value="Genomic_DNA"/>
</dbReference>
<keyword evidence="3" id="KW-1185">Reference proteome</keyword>
<dbReference type="KEGG" id="acp:A2cp1_4128"/>
<dbReference type="PANTHER" id="PTHR46211:SF14">
    <property type="entry name" value="GLYCEROPHOSPHODIESTER PHOSPHODIESTERASE"/>
    <property type="match status" value="1"/>
</dbReference>
<dbReference type="GO" id="GO:0006629">
    <property type="term" value="P:lipid metabolic process"/>
    <property type="evidence" value="ECO:0007669"/>
    <property type="project" value="InterPro"/>
</dbReference>
<dbReference type="RefSeq" id="WP_015935165.1">
    <property type="nucleotide sequence ID" value="NC_011891.1"/>
</dbReference>
<dbReference type="PROSITE" id="PS51704">
    <property type="entry name" value="GP_PDE"/>
    <property type="match status" value="1"/>
</dbReference>
<dbReference type="Pfam" id="PF03009">
    <property type="entry name" value="GDPD"/>
    <property type="match status" value="1"/>
</dbReference>
<evidence type="ECO:0000313" key="3">
    <source>
        <dbReference type="Proteomes" id="UP000007089"/>
    </source>
</evidence>
<dbReference type="InterPro" id="IPR017946">
    <property type="entry name" value="PLC-like_Pdiesterase_TIM-brl"/>
</dbReference>
<dbReference type="HOGENOM" id="CLU_030006_3_6_7"/>
<dbReference type="InterPro" id="IPR030395">
    <property type="entry name" value="GP_PDE_dom"/>
</dbReference>
<dbReference type="PANTHER" id="PTHR46211">
    <property type="entry name" value="GLYCEROPHOSPHORYL DIESTER PHOSPHODIESTERASE"/>
    <property type="match status" value="1"/>
</dbReference>
<gene>
    <name evidence="2" type="ordered locus">A2cp1_4128</name>
</gene>
<dbReference type="GO" id="GO:0008081">
    <property type="term" value="F:phosphoric diester hydrolase activity"/>
    <property type="evidence" value="ECO:0007669"/>
    <property type="project" value="InterPro"/>
</dbReference>
<sequence>MTALSPPSPDRAPARAYLSRPGPWLVAHRGGSALAPENTLVAFDRAVALGADALEIDVRRTADGAVVVFHDDDTARLTGVPGTIEARTLEEVGRLDAAFGFTPDGGATRPLRGKGVRVPTLAEVLARYPGLRLNIDAKPDEAALAEALAREIRAAGAEDRVCVGSFFDAQAERLAPLLPGCARYLPEQAATCHVMAALSGQAAEGCPSGYDVADLPHRMGEIEVVCPKVVEHFHGLGIPVHVWTVDDPVEMGELLALGVDGIVTDRPDLLARVLGR</sequence>
<dbReference type="Gene3D" id="3.20.20.190">
    <property type="entry name" value="Phosphatidylinositol (PI) phosphodiesterase"/>
    <property type="match status" value="1"/>
</dbReference>
<dbReference type="CDD" id="cd08561">
    <property type="entry name" value="GDPD_cytoplasmic_ScUgpQ2_like"/>
    <property type="match status" value="1"/>
</dbReference>
<evidence type="ECO:0000259" key="1">
    <source>
        <dbReference type="PROSITE" id="PS51704"/>
    </source>
</evidence>